<comment type="caution">
    <text evidence="1">The sequence shown here is derived from an EMBL/GenBank/DDBJ whole genome shotgun (WGS) entry which is preliminary data.</text>
</comment>
<sequence length="67" mass="7400">MACNDAHPHGCNVTRLSPSPAPVYDIWCTTHGHLPILAPIPHLCIKKSDTHSSNLQLVYEGYETYQG</sequence>
<evidence type="ECO:0000313" key="1">
    <source>
        <dbReference type="EMBL" id="KAI3789701.1"/>
    </source>
</evidence>
<reference evidence="2" key="1">
    <citation type="journal article" date="2022" name="Mol. Ecol. Resour.">
        <title>The genomes of chicory, endive, great burdock and yacon provide insights into Asteraceae palaeo-polyploidization history and plant inulin production.</title>
        <authorList>
            <person name="Fan W."/>
            <person name="Wang S."/>
            <person name="Wang H."/>
            <person name="Wang A."/>
            <person name="Jiang F."/>
            <person name="Liu H."/>
            <person name="Zhao H."/>
            <person name="Xu D."/>
            <person name="Zhang Y."/>
        </authorList>
    </citation>
    <scope>NUCLEOTIDE SEQUENCE [LARGE SCALE GENOMIC DNA]</scope>
    <source>
        <strain evidence="2">cv. Punajuju</strain>
    </source>
</reference>
<evidence type="ECO:0000313" key="2">
    <source>
        <dbReference type="Proteomes" id="UP001055811"/>
    </source>
</evidence>
<protein>
    <submittedName>
        <fullName evidence="1">Uncharacterized protein</fullName>
    </submittedName>
</protein>
<dbReference type="EMBL" id="CM042009">
    <property type="protein sequence ID" value="KAI3789701.1"/>
    <property type="molecule type" value="Genomic_DNA"/>
</dbReference>
<proteinExistence type="predicted"/>
<dbReference type="Proteomes" id="UP001055811">
    <property type="component" value="Linkage Group LG01"/>
</dbReference>
<organism evidence="1 2">
    <name type="scientific">Cichorium intybus</name>
    <name type="common">Chicory</name>
    <dbReference type="NCBI Taxonomy" id="13427"/>
    <lineage>
        <taxon>Eukaryota</taxon>
        <taxon>Viridiplantae</taxon>
        <taxon>Streptophyta</taxon>
        <taxon>Embryophyta</taxon>
        <taxon>Tracheophyta</taxon>
        <taxon>Spermatophyta</taxon>
        <taxon>Magnoliopsida</taxon>
        <taxon>eudicotyledons</taxon>
        <taxon>Gunneridae</taxon>
        <taxon>Pentapetalae</taxon>
        <taxon>asterids</taxon>
        <taxon>campanulids</taxon>
        <taxon>Asterales</taxon>
        <taxon>Asteraceae</taxon>
        <taxon>Cichorioideae</taxon>
        <taxon>Cichorieae</taxon>
        <taxon>Cichoriinae</taxon>
        <taxon>Cichorium</taxon>
    </lineage>
</organism>
<name>A0ACB9H352_CICIN</name>
<gene>
    <name evidence="1" type="ORF">L2E82_02504</name>
</gene>
<reference evidence="1 2" key="2">
    <citation type="journal article" date="2022" name="Mol. Ecol. Resour.">
        <title>The genomes of chicory, endive, great burdock and yacon provide insights into Asteraceae paleo-polyploidization history and plant inulin production.</title>
        <authorList>
            <person name="Fan W."/>
            <person name="Wang S."/>
            <person name="Wang H."/>
            <person name="Wang A."/>
            <person name="Jiang F."/>
            <person name="Liu H."/>
            <person name="Zhao H."/>
            <person name="Xu D."/>
            <person name="Zhang Y."/>
        </authorList>
    </citation>
    <scope>NUCLEOTIDE SEQUENCE [LARGE SCALE GENOMIC DNA]</scope>
    <source>
        <strain evidence="2">cv. Punajuju</strain>
        <tissue evidence="1">Leaves</tissue>
    </source>
</reference>
<keyword evidence="2" id="KW-1185">Reference proteome</keyword>
<accession>A0ACB9H352</accession>